<keyword evidence="6" id="KW-0805">Transcription regulation</keyword>
<name>A0A1Y5NTW2_9MICO</name>
<feature type="transmembrane region" description="Helical" evidence="12">
    <location>
        <begin position="135"/>
        <end position="160"/>
    </location>
</feature>
<sequence length="280" mass="28487">MNEEEFAELSAGHALGALSPEDERAYTDALAAHPEWAAIVDVDAETVVVLAEGVADVAPPVDMRSRLLSRIARESAAPAADPTTADAGATEDAPAVPPLPEVPASIAADAPPAPSAGPPTEVVQAIERRTWTRGLFGLVASIVLLVGLGWGAGALANLWADPPAVQALEEIEQAPDAESATAELADGGEATVHWSESLGKVVLVADGLPEIPSDRTFELWFVRGEEAISAGTFDASGAESTTLLTGAVEPGDTIAITVEQAGGSPDGDPTTDPIVAIPTA</sequence>
<feature type="domain" description="Anti-sigma K factor RskA C-terminal" evidence="13">
    <location>
        <begin position="139"/>
        <end position="274"/>
    </location>
</feature>
<keyword evidence="8" id="KW-0804">Transcription</keyword>
<protein>
    <recommendedName>
        <fullName evidence="10">Regulator of SigK</fullName>
    </recommendedName>
    <alternativeName>
        <fullName evidence="9">Sigma-K anti-sigma factor RskA</fullName>
    </alternativeName>
</protein>
<comment type="subcellular location">
    <subcellularLocation>
        <location evidence="2">Cell membrane</location>
    </subcellularLocation>
    <subcellularLocation>
        <location evidence="1">Membrane</location>
        <topology evidence="1">Single-pass membrane protein</topology>
    </subcellularLocation>
</comment>
<dbReference type="InterPro" id="IPR041916">
    <property type="entry name" value="Anti_sigma_zinc_sf"/>
</dbReference>
<organism evidence="14">
    <name type="scientific">uncultured Microbacterium sp</name>
    <dbReference type="NCBI Taxonomy" id="191216"/>
    <lineage>
        <taxon>Bacteria</taxon>
        <taxon>Bacillati</taxon>
        <taxon>Actinomycetota</taxon>
        <taxon>Actinomycetes</taxon>
        <taxon>Micrococcales</taxon>
        <taxon>Microbacteriaceae</taxon>
        <taxon>Microbacterium</taxon>
        <taxon>environmental samples</taxon>
    </lineage>
</organism>
<dbReference type="Gene3D" id="1.10.10.1320">
    <property type="entry name" value="Anti-sigma factor, zinc-finger domain"/>
    <property type="match status" value="1"/>
</dbReference>
<evidence type="ECO:0000256" key="10">
    <source>
        <dbReference type="ARBA" id="ARBA00030803"/>
    </source>
</evidence>
<evidence type="ECO:0000256" key="11">
    <source>
        <dbReference type="SAM" id="MobiDB-lite"/>
    </source>
</evidence>
<evidence type="ECO:0000256" key="5">
    <source>
        <dbReference type="ARBA" id="ARBA00022989"/>
    </source>
</evidence>
<gene>
    <name evidence="14" type="ORF">MIPYR_10033</name>
</gene>
<evidence type="ECO:0000313" key="14">
    <source>
        <dbReference type="EMBL" id="SBS69852.1"/>
    </source>
</evidence>
<dbReference type="Pfam" id="PF10099">
    <property type="entry name" value="RskA_C"/>
    <property type="match status" value="1"/>
</dbReference>
<dbReference type="PANTHER" id="PTHR37461">
    <property type="entry name" value="ANTI-SIGMA-K FACTOR RSKA"/>
    <property type="match status" value="1"/>
</dbReference>
<dbReference type="AlphaFoldDB" id="A0A1Y5NTW2"/>
<evidence type="ECO:0000256" key="1">
    <source>
        <dbReference type="ARBA" id="ARBA00004167"/>
    </source>
</evidence>
<feature type="region of interest" description="Disordered" evidence="11">
    <location>
        <begin position="74"/>
        <end position="120"/>
    </location>
</feature>
<evidence type="ECO:0000256" key="3">
    <source>
        <dbReference type="ARBA" id="ARBA00022475"/>
    </source>
</evidence>
<dbReference type="RefSeq" id="WP_295572155.1">
    <property type="nucleotide sequence ID" value="NZ_FLQR01000001.1"/>
</dbReference>
<dbReference type="InterPro" id="IPR051474">
    <property type="entry name" value="Anti-sigma-K/W_factor"/>
</dbReference>
<keyword evidence="5 12" id="KW-1133">Transmembrane helix</keyword>
<evidence type="ECO:0000256" key="12">
    <source>
        <dbReference type="SAM" id="Phobius"/>
    </source>
</evidence>
<accession>A0A1Y5NTW2</accession>
<evidence type="ECO:0000256" key="9">
    <source>
        <dbReference type="ARBA" id="ARBA00029829"/>
    </source>
</evidence>
<evidence type="ECO:0000256" key="8">
    <source>
        <dbReference type="ARBA" id="ARBA00023163"/>
    </source>
</evidence>
<evidence type="ECO:0000256" key="7">
    <source>
        <dbReference type="ARBA" id="ARBA00023136"/>
    </source>
</evidence>
<evidence type="ECO:0000259" key="13">
    <source>
        <dbReference type="Pfam" id="PF10099"/>
    </source>
</evidence>
<evidence type="ECO:0000256" key="6">
    <source>
        <dbReference type="ARBA" id="ARBA00023015"/>
    </source>
</evidence>
<dbReference type="InterPro" id="IPR018764">
    <property type="entry name" value="RskA_C"/>
</dbReference>
<dbReference type="GO" id="GO:0006417">
    <property type="term" value="P:regulation of translation"/>
    <property type="evidence" value="ECO:0007669"/>
    <property type="project" value="TreeGrafter"/>
</dbReference>
<dbReference type="PANTHER" id="PTHR37461:SF1">
    <property type="entry name" value="ANTI-SIGMA-K FACTOR RSKA"/>
    <property type="match status" value="1"/>
</dbReference>
<dbReference type="GO" id="GO:0005886">
    <property type="term" value="C:plasma membrane"/>
    <property type="evidence" value="ECO:0007669"/>
    <property type="project" value="UniProtKB-SubCell"/>
</dbReference>
<feature type="compositionally biased region" description="Low complexity" evidence="11">
    <location>
        <begin position="76"/>
        <end position="94"/>
    </location>
</feature>
<proteinExistence type="predicted"/>
<feature type="region of interest" description="Disordered" evidence="11">
    <location>
        <begin position="260"/>
        <end position="280"/>
    </location>
</feature>
<keyword evidence="7 12" id="KW-0472">Membrane</keyword>
<evidence type="ECO:0000256" key="2">
    <source>
        <dbReference type="ARBA" id="ARBA00004236"/>
    </source>
</evidence>
<reference evidence="14" key="1">
    <citation type="submission" date="2016-03" db="EMBL/GenBank/DDBJ databases">
        <authorList>
            <person name="Ploux O."/>
        </authorList>
    </citation>
    <scope>NUCLEOTIDE SEQUENCE</scope>
    <source>
        <strain evidence="14">UC1</strain>
    </source>
</reference>
<keyword evidence="3" id="KW-1003">Cell membrane</keyword>
<dbReference type="GO" id="GO:0016989">
    <property type="term" value="F:sigma factor antagonist activity"/>
    <property type="evidence" value="ECO:0007669"/>
    <property type="project" value="TreeGrafter"/>
</dbReference>
<dbReference type="EMBL" id="FLQR01000001">
    <property type="protein sequence ID" value="SBS69852.1"/>
    <property type="molecule type" value="Genomic_DNA"/>
</dbReference>
<evidence type="ECO:0000256" key="4">
    <source>
        <dbReference type="ARBA" id="ARBA00022692"/>
    </source>
</evidence>
<keyword evidence="4 12" id="KW-0812">Transmembrane</keyword>